<accession>A0A2R6R5C1</accession>
<sequence length="81" mass="8950">MSKSKVTTLLIFALLLCSTLSCTARPEPRLPNDTPLKTQHGGVETEVVVDESCEGVGDDECLMRRTLAAHVDYIYTQKQKP</sequence>
<dbReference type="GO" id="GO:0008283">
    <property type="term" value="P:cell population proliferation"/>
    <property type="evidence" value="ECO:0007669"/>
    <property type="project" value="UniProtKB-UniRule"/>
</dbReference>
<dbReference type="Proteomes" id="UP000241394">
    <property type="component" value="Chromosome LG9"/>
</dbReference>
<keyword evidence="8 9" id="KW-0339">Growth factor</keyword>
<dbReference type="Gramene" id="PSS21211">
    <property type="protein sequence ID" value="PSS21211"/>
    <property type="gene ID" value="CEY00_Acc10254"/>
</dbReference>
<dbReference type="GO" id="GO:0008083">
    <property type="term" value="F:growth factor activity"/>
    <property type="evidence" value="ECO:0007669"/>
    <property type="project" value="UniProtKB-UniRule"/>
</dbReference>
<comment type="subcellular location">
    <subcellularLocation>
        <location evidence="1 9">Secreted</location>
    </subcellularLocation>
</comment>
<evidence type="ECO:0000256" key="1">
    <source>
        <dbReference type="ARBA" id="ARBA00004613"/>
    </source>
</evidence>
<protein>
    <recommendedName>
        <fullName evidence="9">Phytosulfokine</fullName>
    </recommendedName>
    <component>
        <recommendedName>
            <fullName evidence="9">Phytosulfokine-alpha</fullName>
            <shortName evidence="9">PSK-alpha</shortName>
            <shortName evidence="9">Phytosulfokine-a</shortName>
        </recommendedName>
    </component>
    <component>
        <recommendedName>
            <fullName evidence="9">Phytosulfokine-beta</fullName>
            <shortName evidence="9">PSK-beta</shortName>
            <shortName evidence="9">Phytosulfokine-b</shortName>
        </recommendedName>
    </component>
</protein>
<dbReference type="GO" id="GO:0030154">
    <property type="term" value="P:cell differentiation"/>
    <property type="evidence" value="ECO:0007669"/>
    <property type="project" value="UniProtKB-UniRule"/>
</dbReference>
<dbReference type="OMA" id="AADPCNM"/>
<gene>
    <name evidence="10" type="ORF">CEY00_Acc10254</name>
</gene>
<dbReference type="OrthoDB" id="1858282at2759"/>
<reference evidence="11" key="2">
    <citation type="journal article" date="2018" name="BMC Genomics">
        <title>A manually annotated Actinidia chinensis var. chinensis (kiwifruit) genome highlights the challenges associated with draft genomes and gene prediction in plants.</title>
        <authorList>
            <person name="Pilkington S.M."/>
            <person name="Crowhurst R."/>
            <person name="Hilario E."/>
            <person name="Nardozza S."/>
            <person name="Fraser L."/>
            <person name="Peng Y."/>
            <person name="Gunaseelan K."/>
            <person name="Simpson R."/>
            <person name="Tahir J."/>
            <person name="Deroles S.C."/>
            <person name="Templeton K."/>
            <person name="Luo Z."/>
            <person name="Davy M."/>
            <person name="Cheng C."/>
            <person name="McNeilage M."/>
            <person name="Scaglione D."/>
            <person name="Liu Y."/>
            <person name="Zhang Q."/>
            <person name="Datson P."/>
            <person name="De Silva N."/>
            <person name="Gardiner S.E."/>
            <person name="Bassett H."/>
            <person name="Chagne D."/>
            <person name="McCallum J."/>
            <person name="Dzierzon H."/>
            <person name="Deng C."/>
            <person name="Wang Y.Y."/>
            <person name="Barron L."/>
            <person name="Manako K."/>
            <person name="Bowen J."/>
            <person name="Foster T.M."/>
            <person name="Erridge Z.A."/>
            <person name="Tiffin H."/>
            <person name="Waite C.N."/>
            <person name="Davies K.M."/>
            <person name="Grierson E.P."/>
            <person name="Laing W.A."/>
            <person name="Kirk R."/>
            <person name="Chen X."/>
            <person name="Wood M."/>
            <person name="Montefiori M."/>
            <person name="Brummell D.A."/>
            <person name="Schwinn K.E."/>
            <person name="Catanach A."/>
            <person name="Fullerton C."/>
            <person name="Li D."/>
            <person name="Meiyalaghan S."/>
            <person name="Nieuwenhuizen N."/>
            <person name="Read N."/>
            <person name="Prakash R."/>
            <person name="Hunter D."/>
            <person name="Zhang H."/>
            <person name="McKenzie M."/>
            <person name="Knabel M."/>
            <person name="Harris A."/>
            <person name="Allan A.C."/>
            <person name="Gleave A."/>
            <person name="Chen A."/>
            <person name="Janssen B.J."/>
            <person name="Plunkett B."/>
            <person name="Ampomah-Dwamena C."/>
            <person name="Voogd C."/>
            <person name="Leif D."/>
            <person name="Lafferty D."/>
            <person name="Souleyre E.J.F."/>
            <person name="Varkonyi-Gasic E."/>
            <person name="Gambi F."/>
            <person name="Hanley J."/>
            <person name="Yao J.L."/>
            <person name="Cheung J."/>
            <person name="David K.M."/>
            <person name="Warren B."/>
            <person name="Marsh K."/>
            <person name="Snowden K.C."/>
            <person name="Lin-Wang K."/>
            <person name="Brian L."/>
            <person name="Martinez-Sanchez M."/>
            <person name="Wang M."/>
            <person name="Ileperuma N."/>
            <person name="Macnee N."/>
            <person name="Campin R."/>
            <person name="McAtee P."/>
            <person name="Drummond R.S.M."/>
            <person name="Espley R.V."/>
            <person name="Ireland H.S."/>
            <person name="Wu R."/>
            <person name="Atkinson R.G."/>
            <person name="Karunairetnam S."/>
            <person name="Bulley S."/>
            <person name="Chunkath S."/>
            <person name="Hanley Z."/>
            <person name="Storey R."/>
            <person name="Thrimawithana A.H."/>
            <person name="Thomson S."/>
            <person name="David C."/>
            <person name="Testolin R."/>
            <person name="Huang H."/>
            <person name="Hellens R.P."/>
            <person name="Schaffer R.J."/>
        </authorList>
    </citation>
    <scope>NUCLEOTIDE SEQUENCE [LARGE SCALE GENOMIC DNA]</scope>
    <source>
        <strain evidence="11">cv. Red5</strain>
    </source>
</reference>
<evidence type="ECO:0000256" key="5">
    <source>
        <dbReference type="ARBA" id="ARBA00022641"/>
    </source>
</evidence>
<dbReference type="EMBL" id="NKQK01000009">
    <property type="protein sequence ID" value="PSS21211.1"/>
    <property type="molecule type" value="Genomic_DNA"/>
</dbReference>
<dbReference type="InterPro" id="IPR009438">
    <property type="entry name" value="Phytosulfokine"/>
</dbReference>
<dbReference type="GO" id="GO:0005576">
    <property type="term" value="C:extracellular region"/>
    <property type="evidence" value="ECO:0007669"/>
    <property type="project" value="UniProtKB-SubCell"/>
</dbReference>
<reference evidence="10 11" key="1">
    <citation type="submission" date="2017-07" db="EMBL/GenBank/DDBJ databases">
        <title>An improved, manually edited Actinidia chinensis var. chinensis (kiwifruit) genome highlights the challenges associated with draft genomes and gene prediction in plants.</title>
        <authorList>
            <person name="Pilkington S."/>
            <person name="Crowhurst R."/>
            <person name="Hilario E."/>
            <person name="Nardozza S."/>
            <person name="Fraser L."/>
            <person name="Peng Y."/>
            <person name="Gunaseelan K."/>
            <person name="Simpson R."/>
            <person name="Tahir J."/>
            <person name="Deroles S."/>
            <person name="Templeton K."/>
            <person name="Luo Z."/>
            <person name="Davy M."/>
            <person name="Cheng C."/>
            <person name="Mcneilage M."/>
            <person name="Scaglione D."/>
            <person name="Liu Y."/>
            <person name="Zhang Q."/>
            <person name="Datson P."/>
            <person name="De Silva N."/>
            <person name="Gardiner S."/>
            <person name="Bassett H."/>
            <person name="Chagne D."/>
            <person name="Mccallum J."/>
            <person name="Dzierzon H."/>
            <person name="Deng C."/>
            <person name="Wang Y.-Y."/>
            <person name="Barron N."/>
            <person name="Manako K."/>
            <person name="Bowen J."/>
            <person name="Foster T."/>
            <person name="Erridge Z."/>
            <person name="Tiffin H."/>
            <person name="Waite C."/>
            <person name="Davies K."/>
            <person name="Grierson E."/>
            <person name="Laing W."/>
            <person name="Kirk R."/>
            <person name="Chen X."/>
            <person name="Wood M."/>
            <person name="Montefiori M."/>
            <person name="Brummell D."/>
            <person name="Schwinn K."/>
            <person name="Catanach A."/>
            <person name="Fullerton C."/>
            <person name="Li D."/>
            <person name="Meiyalaghan S."/>
            <person name="Nieuwenhuizen N."/>
            <person name="Read N."/>
            <person name="Prakash R."/>
            <person name="Hunter D."/>
            <person name="Zhang H."/>
            <person name="Mckenzie M."/>
            <person name="Knabel M."/>
            <person name="Harris A."/>
            <person name="Allan A."/>
            <person name="Chen A."/>
            <person name="Janssen B."/>
            <person name="Plunkett B."/>
            <person name="Dwamena C."/>
            <person name="Voogd C."/>
            <person name="Leif D."/>
            <person name="Lafferty D."/>
            <person name="Souleyre E."/>
            <person name="Varkonyi-Gasic E."/>
            <person name="Gambi F."/>
            <person name="Hanley J."/>
            <person name="Yao J.-L."/>
            <person name="Cheung J."/>
            <person name="David K."/>
            <person name="Warren B."/>
            <person name="Marsh K."/>
            <person name="Snowden K."/>
            <person name="Lin-Wang K."/>
            <person name="Brian L."/>
            <person name="Martinez-Sanchez M."/>
            <person name="Wang M."/>
            <person name="Ileperuma N."/>
            <person name="Macnee N."/>
            <person name="Campin R."/>
            <person name="Mcatee P."/>
            <person name="Drummond R."/>
            <person name="Espley R."/>
            <person name="Ireland H."/>
            <person name="Wu R."/>
            <person name="Atkinson R."/>
            <person name="Karunairetnam S."/>
            <person name="Bulley S."/>
            <person name="Chunkath S."/>
            <person name="Hanley Z."/>
            <person name="Storey R."/>
            <person name="Thrimawithana A."/>
            <person name="Thomson S."/>
            <person name="David C."/>
            <person name="Testolin R."/>
        </authorList>
    </citation>
    <scope>NUCLEOTIDE SEQUENCE [LARGE SCALE GENOMIC DNA]</scope>
    <source>
        <strain evidence="11">cv. Red5</strain>
        <tissue evidence="10">Young leaf</tissue>
    </source>
</reference>
<evidence type="ECO:0000256" key="4">
    <source>
        <dbReference type="ARBA" id="ARBA00022525"/>
    </source>
</evidence>
<evidence type="ECO:0000313" key="10">
    <source>
        <dbReference type="EMBL" id="PSS21211.1"/>
    </source>
</evidence>
<comment type="PTM">
    <text evidence="9">Sulfation is important for activity and for the binding to a putative membrane receptor.</text>
</comment>
<dbReference type="InParanoid" id="A0A2R6R5C1"/>
<evidence type="ECO:0000256" key="6">
    <source>
        <dbReference type="ARBA" id="ARBA00022729"/>
    </source>
</evidence>
<evidence type="ECO:0000256" key="8">
    <source>
        <dbReference type="ARBA" id="ARBA00023030"/>
    </source>
</evidence>
<dbReference type="Pfam" id="PF06404">
    <property type="entry name" value="PSK"/>
    <property type="match status" value="1"/>
</dbReference>
<feature type="signal peptide" evidence="9">
    <location>
        <begin position="1"/>
        <end position="24"/>
    </location>
</feature>
<evidence type="ECO:0000313" key="11">
    <source>
        <dbReference type="Proteomes" id="UP000241394"/>
    </source>
</evidence>
<evidence type="ECO:0000256" key="7">
    <source>
        <dbReference type="ARBA" id="ARBA00022782"/>
    </source>
</evidence>
<evidence type="ECO:0000256" key="3">
    <source>
        <dbReference type="ARBA" id="ARBA00022473"/>
    </source>
</evidence>
<evidence type="ECO:0000256" key="9">
    <source>
        <dbReference type="RuleBase" id="RU368031"/>
    </source>
</evidence>
<dbReference type="PANTHER" id="PTHR33285:SF55">
    <property type="entry name" value="PHYTOSULFOKINES 3"/>
    <property type="match status" value="1"/>
</dbReference>
<feature type="chain" id="PRO_5031606015" description="Phytosulfokine" evidence="9">
    <location>
        <begin position="25"/>
        <end position="81"/>
    </location>
</feature>
<evidence type="ECO:0000256" key="2">
    <source>
        <dbReference type="ARBA" id="ARBA00010781"/>
    </source>
</evidence>
<comment type="similarity">
    <text evidence="2 9">Belongs to the phytosulfokine family.</text>
</comment>
<dbReference type="PROSITE" id="PS51257">
    <property type="entry name" value="PROKAR_LIPOPROTEIN"/>
    <property type="match status" value="1"/>
</dbReference>
<keyword evidence="6 9" id="KW-0732">Signal</keyword>
<keyword evidence="7 9" id="KW-0221">Differentiation</keyword>
<dbReference type="AlphaFoldDB" id="A0A2R6R5C1"/>
<keyword evidence="3 9" id="KW-0217">Developmental protein</keyword>
<comment type="PTM">
    <text evidence="9">PSK-alpha is produced by endopeptidase digestion. PSK-beta is produced from PSK-alpha by exopeptidase digestion.</text>
</comment>
<comment type="function">
    <text evidence="9">Promotes plant cell differentiation, organogenesis and somatic embryogenesis as well as cell proliferation.</text>
</comment>
<dbReference type="PANTHER" id="PTHR33285">
    <property type="entry name" value="PHYTOSULFOKINES 3"/>
    <property type="match status" value="1"/>
</dbReference>
<name>A0A2R6R5C1_ACTCC</name>
<keyword evidence="4 9" id="KW-0964">Secreted</keyword>
<dbReference type="STRING" id="1590841.A0A2R6R5C1"/>
<proteinExistence type="inferred from homology"/>
<keyword evidence="11" id="KW-1185">Reference proteome</keyword>
<keyword evidence="5 9" id="KW-0765">Sulfation</keyword>
<organism evidence="10 11">
    <name type="scientific">Actinidia chinensis var. chinensis</name>
    <name type="common">Chinese soft-hair kiwi</name>
    <dbReference type="NCBI Taxonomy" id="1590841"/>
    <lineage>
        <taxon>Eukaryota</taxon>
        <taxon>Viridiplantae</taxon>
        <taxon>Streptophyta</taxon>
        <taxon>Embryophyta</taxon>
        <taxon>Tracheophyta</taxon>
        <taxon>Spermatophyta</taxon>
        <taxon>Magnoliopsida</taxon>
        <taxon>eudicotyledons</taxon>
        <taxon>Gunneridae</taxon>
        <taxon>Pentapetalae</taxon>
        <taxon>asterids</taxon>
        <taxon>Ericales</taxon>
        <taxon>Actinidiaceae</taxon>
        <taxon>Actinidia</taxon>
    </lineage>
</organism>
<comment type="caution">
    <text evidence="10">The sequence shown here is derived from an EMBL/GenBank/DDBJ whole genome shotgun (WGS) entry which is preliminary data.</text>
</comment>